<protein>
    <submittedName>
        <fullName evidence="1">Uncharacterized protein</fullName>
    </submittedName>
</protein>
<dbReference type="AlphaFoldDB" id="A0A382FQ05"/>
<proteinExistence type="predicted"/>
<reference evidence="1" key="1">
    <citation type="submission" date="2018-05" db="EMBL/GenBank/DDBJ databases">
        <authorList>
            <person name="Lanie J.A."/>
            <person name="Ng W.-L."/>
            <person name="Kazmierczak K.M."/>
            <person name="Andrzejewski T.M."/>
            <person name="Davidsen T.M."/>
            <person name="Wayne K.J."/>
            <person name="Tettelin H."/>
            <person name="Glass J.I."/>
            <person name="Rusch D."/>
            <person name="Podicherti R."/>
            <person name="Tsui H.-C.T."/>
            <person name="Winkler M.E."/>
        </authorList>
    </citation>
    <scope>NUCLEOTIDE SEQUENCE</scope>
</reference>
<organism evidence="1">
    <name type="scientific">marine metagenome</name>
    <dbReference type="NCBI Taxonomy" id="408172"/>
    <lineage>
        <taxon>unclassified sequences</taxon>
        <taxon>metagenomes</taxon>
        <taxon>ecological metagenomes</taxon>
    </lineage>
</organism>
<feature type="non-terminal residue" evidence="1">
    <location>
        <position position="37"/>
    </location>
</feature>
<gene>
    <name evidence="1" type="ORF">METZ01_LOCUS217041</name>
</gene>
<name>A0A382FQ05_9ZZZZ</name>
<evidence type="ECO:0000313" key="1">
    <source>
        <dbReference type="EMBL" id="SVB64187.1"/>
    </source>
</evidence>
<accession>A0A382FQ05</accession>
<sequence>MHLKILELDGKIIMLVAKLVGRVDMRKPRFRPEEQLA</sequence>
<dbReference type="EMBL" id="UINC01050793">
    <property type="protein sequence ID" value="SVB64187.1"/>
    <property type="molecule type" value="Genomic_DNA"/>
</dbReference>